<dbReference type="InterPro" id="IPR003594">
    <property type="entry name" value="HATPase_dom"/>
</dbReference>
<dbReference type="InterPro" id="IPR050640">
    <property type="entry name" value="Bact_2-comp_sensor_kinase"/>
</dbReference>
<dbReference type="SUPFAM" id="SSF55874">
    <property type="entry name" value="ATPase domain of HSP90 chaperone/DNA topoisomerase II/histidine kinase"/>
    <property type="match status" value="1"/>
</dbReference>
<proteinExistence type="predicted"/>
<name>A0ABX0MES1_9BURK</name>
<comment type="caution">
    <text evidence="3">The sequence shown here is derived from an EMBL/GenBank/DDBJ whole genome shotgun (WGS) entry which is preliminary data.</text>
</comment>
<keyword evidence="4" id="KW-1185">Reference proteome</keyword>
<dbReference type="Pfam" id="PF02518">
    <property type="entry name" value="HATPase_c"/>
    <property type="match status" value="1"/>
</dbReference>
<gene>
    <name evidence="3" type="ORF">F1609_25045</name>
</gene>
<feature type="domain" description="Histidine kinase/HSP90-like ATPase" evidence="2">
    <location>
        <begin position="280"/>
        <end position="378"/>
    </location>
</feature>
<keyword evidence="1" id="KW-1133">Transmembrane helix</keyword>
<accession>A0ABX0MES1</accession>
<feature type="transmembrane region" description="Helical" evidence="1">
    <location>
        <begin position="136"/>
        <end position="158"/>
    </location>
</feature>
<evidence type="ECO:0000256" key="1">
    <source>
        <dbReference type="SAM" id="Phobius"/>
    </source>
</evidence>
<dbReference type="Pfam" id="PF06580">
    <property type="entry name" value="His_kinase"/>
    <property type="match status" value="1"/>
</dbReference>
<dbReference type="InterPro" id="IPR036890">
    <property type="entry name" value="HATPase_C_sf"/>
</dbReference>
<keyword evidence="3" id="KW-0808">Transferase</keyword>
<protein>
    <submittedName>
        <fullName evidence="3">Sensor histidine kinase</fullName>
    </submittedName>
</protein>
<keyword evidence="3" id="KW-0418">Kinase</keyword>
<reference evidence="3 4" key="1">
    <citation type="submission" date="2019-09" db="EMBL/GenBank/DDBJ databases">
        <title>Taxonomy of Antarctic Massilia spp.: description of Massilia rubra sp. nov., Massilia aquatica sp. nov., Massilia mucilaginosa sp. nov., Massilia frigida sp. nov. isolated from streams, lakes and regoliths.</title>
        <authorList>
            <person name="Holochova P."/>
            <person name="Sedlacek I."/>
            <person name="Kralova S."/>
            <person name="Maslanova I."/>
            <person name="Busse H.-J."/>
            <person name="Stankova E."/>
            <person name="Vrbovska V."/>
            <person name="Kovarovic V."/>
            <person name="Bartak M."/>
            <person name="Svec P."/>
            <person name="Pantucek R."/>
        </authorList>
    </citation>
    <scope>NUCLEOTIDE SEQUENCE [LARGE SCALE GENOMIC DNA]</scope>
    <source>
        <strain evidence="3 4">CCM 8693</strain>
    </source>
</reference>
<feature type="transmembrane region" description="Helical" evidence="1">
    <location>
        <begin position="60"/>
        <end position="82"/>
    </location>
</feature>
<dbReference type="SMART" id="SM00387">
    <property type="entry name" value="HATPase_c"/>
    <property type="match status" value="1"/>
</dbReference>
<dbReference type="GO" id="GO:0016301">
    <property type="term" value="F:kinase activity"/>
    <property type="evidence" value="ECO:0007669"/>
    <property type="project" value="UniProtKB-KW"/>
</dbReference>
<keyword evidence="1" id="KW-0472">Membrane</keyword>
<dbReference type="InterPro" id="IPR010559">
    <property type="entry name" value="Sig_transdc_His_kin_internal"/>
</dbReference>
<keyword evidence="1" id="KW-0812">Transmembrane</keyword>
<dbReference type="EMBL" id="VVIW01000019">
    <property type="protein sequence ID" value="NHZ43413.1"/>
    <property type="molecule type" value="Genomic_DNA"/>
</dbReference>
<dbReference type="Gene3D" id="3.30.565.10">
    <property type="entry name" value="Histidine kinase-like ATPase, C-terminal domain"/>
    <property type="match status" value="1"/>
</dbReference>
<evidence type="ECO:0000259" key="2">
    <source>
        <dbReference type="SMART" id="SM00387"/>
    </source>
</evidence>
<sequence length="387" mass="41628">MNTIQRPAHTSSHPLDAIPLFRRWPCSPWRDVLYTGIWNFLIAVFLTAANTLFKGQRHGFLDFFGPTLVTSNVVGYLIHAVLSGGDHVLRGWPSRLTGLPRVLYFVATVGLCVVAGIAIGNGLLNGVNPLRYLTGGVDLAPLLPFALFAALIMVAVLVSGERRIATETLAARQGQQIASAAQLLAEARLRALQAQIEPHFLYNTLANVVGMIETHPAQARHMLERFIDYLRASLAASRADQATLGAELDLAAAYLDVLAVRMGPRLSYSIEADGCRDIAMPPMLLQPVIENAVAHGLEPKVEGGRIIIRATCRDDQLCIEVSDTGAGLGNAPPKPGGGVGLSNLRARLRSVYGASARVQLLENEPCGITVRLLLPLKETLPSTIHAP</sequence>
<organism evidence="3 4">
    <name type="scientific">Massilia aquatica</name>
    <dbReference type="NCBI Taxonomy" id="2609000"/>
    <lineage>
        <taxon>Bacteria</taxon>
        <taxon>Pseudomonadati</taxon>
        <taxon>Pseudomonadota</taxon>
        <taxon>Betaproteobacteria</taxon>
        <taxon>Burkholderiales</taxon>
        <taxon>Oxalobacteraceae</taxon>
        <taxon>Telluria group</taxon>
        <taxon>Massilia</taxon>
    </lineage>
</organism>
<evidence type="ECO:0000313" key="4">
    <source>
        <dbReference type="Proteomes" id="UP000819052"/>
    </source>
</evidence>
<feature type="transmembrane region" description="Helical" evidence="1">
    <location>
        <begin position="102"/>
        <end position="124"/>
    </location>
</feature>
<evidence type="ECO:0000313" key="3">
    <source>
        <dbReference type="EMBL" id="NHZ43413.1"/>
    </source>
</evidence>
<dbReference type="PANTHER" id="PTHR34220">
    <property type="entry name" value="SENSOR HISTIDINE KINASE YPDA"/>
    <property type="match status" value="1"/>
</dbReference>
<feature type="transmembrane region" description="Helical" evidence="1">
    <location>
        <begin position="32"/>
        <end position="53"/>
    </location>
</feature>
<dbReference type="Proteomes" id="UP000819052">
    <property type="component" value="Unassembled WGS sequence"/>
</dbReference>
<dbReference type="PANTHER" id="PTHR34220:SF9">
    <property type="entry name" value="SIGNAL TRANSDUCTION HISTIDINE KINASE INTERNAL REGION DOMAIN-CONTAINING PROTEIN"/>
    <property type="match status" value="1"/>
</dbReference>
<dbReference type="RefSeq" id="WP_229422047.1">
    <property type="nucleotide sequence ID" value="NZ_VVIW01000019.1"/>
</dbReference>